<dbReference type="RefSeq" id="WP_150529845.1">
    <property type="nucleotide sequence ID" value="NZ_BNBW01000016.1"/>
</dbReference>
<sequence length="71" mass="7370">MISISVLADGEPLEVRGGAEALAYLAPYIEGFPEDGDATGHLPPEYPGHDYLAEESDPLVVALDEGASSPS</sequence>
<dbReference type="Proteomes" id="UP000325563">
    <property type="component" value="Chromosome"/>
</dbReference>
<evidence type="ECO:0000313" key="2">
    <source>
        <dbReference type="Proteomes" id="UP000325563"/>
    </source>
</evidence>
<dbReference type="KEGG" id="svn:CP980_32980"/>
<protein>
    <submittedName>
        <fullName evidence="1">Uncharacterized protein</fullName>
    </submittedName>
</protein>
<dbReference type="Pfam" id="PF15566">
    <property type="entry name" value="Imm32"/>
    <property type="match status" value="1"/>
</dbReference>
<name>A0A5J6JEB2_STRVI</name>
<reference evidence="1 2" key="1">
    <citation type="submission" date="2017-09" db="EMBL/GenBank/DDBJ databases">
        <authorList>
            <person name="Lee N."/>
            <person name="Cho B.-K."/>
        </authorList>
    </citation>
    <scope>NUCLEOTIDE SEQUENCE [LARGE SCALE GENOMIC DNA]</scope>
    <source>
        <strain evidence="1 2">ATCC 27476</strain>
    </source>
</reference>
<gene>
    <name evidence="1" type="ORF">CP980_32980</name>
</gene>
<proteinExistence type="predicted"/>
<dbReference type="AlphaFoldDB" id="A0A5J6JEB2"/>
<dbReference type="EMBL" id="CP023692">
    <property type="protein sequence ID" value="QEV49249.1"/>
    <property type="molecule type" value="Genomic_DNA"/>
</dbReference>
<evidence type="ECO:0000313" key="1">
    <source>
        <dbReference type="EMBL" id="QEV49249.1"/>
    </source>
</evidence>
<dbReference type="InterPro" id="IPR029083">
    <property type="entry name" value="Imm32"/>
</dbReference>
<accession>A0A5J6JEB2</accession>
<dbReference type="GeneID" id="95615354"/>
<organism evidence="1 2">
    <name type="scientific">Streptomyces vinaceus</name>
    <dbReference type="NCBI Taxonomy" id="1960"/>
    <lineage>
        <taxon>Bacteria</taxon>
        <taxon>Bacillati</taxon>
        <taxon>Actinomycetota</taxon>
        <taxon>Actinomycetes</taxon>
        <taxon>Kitasatosporales</taxon>
        <taxon>Streptomycetaceae</taxon>
        <taxon>Streptomyces</taxon>
    </lineage>
</organism>
<keyword evidence="2" id="KW-1185">Reference proteome</keyword>